<dbReference type="PATRIC" id="fig|997883.3.peg.1426"/>
<evidence type="ECO:0000259" key="5">
    <source>
        <dbReference type="Pfam" id="PF01055"/>
    </source>
</evidence>
<feature type="domain" description="Glycosyl hydrolase family 31 C-terminal" evidence="6">
    <location>
        <begin position="470"/>
        <end position="546"/>
    </location>
</feature>
<dbReference type="Gene3D" id="2.60.40.1180">
    <property type="entry name" value="Golgi alpha-mannosidase II"/>
    <property type="match status" value="1"/>
</dbReference>
<proteinExistence type="inferred from homology"/>
<keyword evidence="2 4" id="KW-0378">Hydrolase</keyword>
<dbReference type="EMBL" id="AGXN01000007">
    <property type="protein sequence ID" value="EIY98484.1"/>
    <property type="molecule type" value="Genomic_DNA"/>
</dbReference>
<evidence type="ECO:0000313" key="7">
    <source>
        <dbReference type="EMBL" id="EIY98484.1"/>
    </source>
</evidence>
<evidence type="ECO:0000256" key="1">
    <source>
        <dbReference type="ARBA" id="ARBA00007806"/>
    </source>
</evidence>
<dbReference type="InterPro" id="IPR013780">
    <property type="entry name" value="Glyco_hydro_b"/>
</dbReference>
<dbReference type="GO" id="GO:0005975">
    <property type="term" value="P:carbohydrate metabolic process"/>
    <property type="evidence" value="ECO:0007669"/>
    <property type="project" value="InterPro"/>
</dbReference>
<dbReference type="GO" id="GO:0004553">
    <property type="term" value="F:hydrolase activity, hydrolyzing O-glycosyl compounds"/>
    <property type="evidence" value="ECO:0007669"/>
    <property type="project" value="InterPro"/>
</dbReference>
<name>A0A0E2ASP9_BACFG</name>
<dbReference type="InterPro" id="IPR050985">
    <property type="entry name" value="Alpha-glycosidase_related"/>
</dbReference>
<dbReference type="HOGENOM" id="CLU_008294_2_0_10"/>
<evidence type="ECO:0008006" key="9">
    <source>
        <dbReference type="Google" id="ProtNLM"/>
    </source>
</evidence>
<evidence type="ECO:0000313" key="8">
    <source>
        <dbReference type="Proteomes" id="UP000003879"/>
    </source>
</evidence>
<dbReference type="CDD" id="cd06592">
    <property type="entry name" value="GH31_NET37"/>
    <property type="match status" value="1"/>
</dbReference>
<dbReference type="InterPro" id="IPR048395">
    <property type="entry name" value="Glyco_hydro_31_C"/>
</dbReference>
<keyword evidence="3 4" id="KW-0326">Glycosidase</keyword>
<accession>A0A0E2ASP9</accession>
<dbReference type="Pfam" id="PF21365">
    <property type="entry name" value="Glyco_hydro_31_3rd"/>
    <property type="match status" value="1"/>
</dbReference>
<evidence type="ECO:0000256" key="3">
    <source>
        <dbReference type="ARBA" id="ARBA00023295"/>
    </source>
</evidence>
<dbReference type="SUPFAM" id="SSF51011">
    <property type="entry name" value="Glycosyl hydrolase domain"/>
    <property type="match status" value="1"/>
</dbReference>
<dbReference type="AlphaFoldDB" id="A0A0E2ASP9"/>
<organism evidence="7 8">
    <name type="scientific">Bacteroides fragilis CL07T12C05</name>
    <dbReference type="NCBI Taxonomy" id="997883"/>
    <lineage>
        <taxon>Bacteria</taxon>
        <taxon>Pseudomonadati</taxon>
        <taxon>Bacteroidota</taxon>
        <taxon>Bacteroidia</taxon>
        <taxon>Bacteroidales</taxon>
        <taxon>Bacteroidaceae</taxon>
        <taxon>Bacteroides</taxon>
    </lineage>
</organism>
<dbReference type="PANTHER" id="PTHR43053">
    <property type="entry name" value="GLYCOSIDASE FAMILY 31"/>
    <property type="match status" value="1"/>
</dbReference>
<reference evidence="7 8" key="1">
    <citation type="submission" date="2012-02" db="EMBL/GenBank/DDBJ databases">
        <title>The Genome Sequence of Bacteroides fragilis CL07T12C05.</title>
        <authorList>
            <consortium name="The Broad Institute Genome Sequencing Platform"/>
            <person name="Earl A."/>
            <person name="Ward D."/>
            <person name="Feldgarden M."/>
            <person name="Gevers D."/>
            <person name="Zitomersky N.L."/>
            <person name="Coyne M.J."/>
            <person name="Comstock L.E."/>
            <person name="Young S.K."/>
            <person name="Zeng Q."/>
            <person name="Gargeya S."/>
            <person name="Fitzgerald M."/>
            <person name="Haas B."/>
            <person name="Abouelleil A."/>
            <person name="Alvarado L."/>
            <person name="Arachchi H.M."/>
            <person name="Berlin A."/>
            <person name="Chapman S.B."/>
            <person name="Gearin G."/>
            <person name="Goldberg J."/>
            <person name="Griggs A."/>
            <person name="Gujja S."/>
            <person name="Hansen M."/>
            <person name="Heiman D."/>
            <person name="Howarth C."/>
            <person name="Larimer J."/>
            <person name="Lui A."/>
            <person name="MacDonald P.J.P."/>
            <person name="McCowen C."/>
            <person name="Montmayeur A."/>
            <person name="Murphy C."/>
            <person name="Neiman D."/>
            <person name="Pearson M."/>
            <person name="Priest M."/>
            <person name="Roberts A."/>
            <person name="Saif S."/>
            <person name="Shea T."/>
            <person name="Sisk P."/>
            <person name="Stolte C."/>
            <person name="Sykes S."/>
            <person name="Wortman J."/>
            <person name="Nusbaum C."/>
            <person name="Birren B."/>
        </authorList>
    </citation>
    <scope>NUCLEOTIDE SEQUENCE [LARGE SCALE GENOMIC DNA]</scope>
    <source>
        <strain evidence="7 8">CL07T12C05</strain>
    </source>
</reference>
<dbReference type="Gene3D" id="3.20.20.80">
    <property type="entry name" value="Glycosidases"/>
    <property type="match status" value="1"/>
</dbReference>
<gene>
    <name evidence="7" type="ORF">HMPREF1056_01353</name>
</gene>
<evidence type="ECO:0000256" key="4">
    <source>
        <dbReference type="RuleBase" id="RU361185"/>
    </source>
</evidence>
<sequence>MICSFFFIYFCPLRILIINLTIMKRKVTLLFLVTFVLLLGAVAQEKLKTVIEPLQNERWWGGFVALGNQMPFNDHLRMQDMSRNNMNNQVVPFMLSSEGRYIWAENPFCFEVKDGQLIIYSDSEKIEPVKAGTTLKEALLAASAKHFPPSGKIPEPTFFSLPQYNTWIELMYDQNQEDIMNYAHKAVENGFPQGVFMVDDNWQRYYGNFDFKTERFPDPKGMTDELHRMGFKVMLWVAPYVSPDSPEFRELEAKGYLLKDKNGRTAIIHWWNGYSACYDTTNPEAMNYLKEQLKANQEKYGIDGFKFDGGDVAYMTGEYTFHDKNANVNTFMEKWAEIGLSFPYNELRASWKLGGQALVQRLGDKDYSWRATQLLIPDMTAAGLLGHYYTCPDMVGGGQFGAFLNVKKFDEELIVRSCQVHALMPMMQFSVAPWRILSKENVAICAKYAHLHQQMGDYILELAKHASKTGEPIVRHMEYQYPHQGFIDCKDQFMLGDKYLVAPMLTSGTSRTVMLPKGRWKDDRGKVFKGPRTMTIDVPLERLPYFEKLTK</sequence>
<dbReference type="RefSeq" id="WP_005795510.1">
    <property type="nucleotide sequence ID" value="NZ_JH724215.1"/>
</dbReference>
<evidence type="ECO:0000259" key="6">
    <source>
        <dbReference type="Pfam" id="PF21365"/>
    </source>
</evidence>
<evidence type="ECO:0000256" key="2">
    <source>
        <dbReference type="ARBA" id="ARBA00022801"/>
    </source>
</evidence>
<dbReference type="InterPro" id="IPR000322">
    <property type="entry name" value="Glyco_hydro_31_TIM"/>
</dbReference>
<comment type="similarity">
    <text evidence="1 4">Belongs to the glycosyl hydrolase 31 family.</text>
</comment>
<dbReference type="PANTHER" id="PTHR43053:SF4">
    <property type="entry name" value="MYOGENESIS-REGULATING GLYCOSIDASE"/>
    <property type="match status" value="1"/>
</dbReference>
<protein>
    <recommendedName>
        <fullName evidence="9">Glycoside hydrolase family 31 N-terminal domain-containing protein</fullName>
    </recommendedName>
</protein>
<comment type="caution">
    <text evidence="7">The sequence shown here is derived from an EMBL/GenBank/DDBJ whole genome shotgun (WGS) entry which is preliminary data.</text>
</comment>
<dbReference type="SUPFAM" id="SSF51445">
    <property type="entry name" value="(Trans)glycosidases"/>
    <property type="match status" value="1"/>
</dbReference>
<feature type="domain" description="Glycoside hydrolase family 31 TIM barrel" evidence="5">
    <location>
        <begin position="171"/>
        <end position="460"/>
    </location>
</feature>
<dbReference type="Pfam" id="PF01055">
    <property type="entry name" value="Glyco_hydro_31_2nd"/>
    <property type="match status" value="1"/>
</dbReference>
<dbReference type="InterPro" id="IPR017853">
    <property type="entry name" value="GH"/>
</dbReference>
<dbReference type="Proteomes" id="UP000003879">
    <property type="component" value="Unassembled WGS sequence"/>
</dbReference>